<proteinExistence type="predicted"/>
<protein>
    <submittedName>
        <fullName evidence="1">Uncharacterized protein</fullName>
    </submittedName>
</protein>
<accession>A0AAW6TWJ5</accession>
<keyword evidence="2" id="KW-1185">Reference proteome</keyword>
<evidence type="ECO:0000313" key="1">
    <source>
        <dbReference type="EMBL" id="MDI6448797.1"/>
    </source>
</evidence>
<sequence>MEAKARWFQSLPLSERMEMLCCFTDLALTVNPALQERKDAQPVAGRIQVLSAS</sequence>
<organism evidence="1 2">
    <name type="scientific">Anaerobaca lacustris</name>
    <dbReference type="NCBI Taxonomy" id="3044600"/>
    <lineage>
        <taxon>Bacteria</taxon>
        <taxon>Pseudomonadati</taxon>
        <taxon>Planctomycetota</taxon>
        <taxon>Phycisphaerae</taxon>
        <taxon>Sedimentisphaerales</taxon>
        <taxon>Anaerobacaceae</taxon>
        <taxon>Anaerobaca</taxon>
    </lineage>
</organism>
<dbReference type="AlphaFoldDB" id="A0AAW6TWJ5"/>
<dbReference type="Proteomes" id="UP001431776">
    <property type="component" value="Unassembled WGS sequence"/>
</dbReference>
<reference evidence="1" key="1">
    <citation type="submission" date="2023-05" db="EMBL/GenBank/DDBJ databases">
        <title>Anaerotaeda fermentans gen. nov., sp. nov., a novel anaerobic planctomycete of the new family within the order Sedimentisphaerales isolated from Taman Peninsula, Russia.</title>
        <authorList>
            <person name="Khomyakova M.A."/>
            <person name="Merkel A.Y."/>
            <person name="Slobodkin A.I."/>
        </authorList>
    </citation>
    <scope>NUCLEOTIDE SEQUENCE</scope>
    <source>
        <strain evidence="1">M17dextr</strain>
    </source>
</reference>
<dbReference type="RefSeq" id="WP_349244205.1">
    <property type="nucleotide sequence ID" value="NZ_JASCXX010000006.1"/>
</dbReference>
<gene>
    <name evidence="1" type="ORF">QJ522_07045</name>
</gene>
<comment type="caution">
    <text evidence="1">The sequence shown here is derived from an EMBL/GenBank/DDBJ whole genome shotgun (WGS) entry which is preliminary data.</text>
</comment>
<evidence type="ECO:0000313" key="2">
    <source>
        <dbReference type="Proteomes" id="UP001431776"/>
    </source>
</evidence>
<dbReference type="EMBL" id="JASCXX010000006">
    <property type="protein sequence ID" value="MDI6448797.1"/>
    <property type="molecule type" value="Genomic_DNA"/>
</dbReference>
<name>A0AAW6TWJ5_9BACT</name>